<keyword evidence="4" id="KW-1133">Transmembrane helix</keyword>
<keyword evidence="4" id="KW-0472">Membrane</keyword>
<evidence type="ECO:0000313" key="5">
    <source>
        <dbReference type="EMBL" id="KJA17777.1"/>
    </source>
</evidence>
<dbReference type="GO" id="GO:0043386">
    <property type="term" value="P:mycotoxin biosynthetic process"/>
    <property type="evidence" value="ECO:0007669"/>
    <property type="project" value="InterPro"/>
</dbReference>
<evidence type="ECO:0000256" key="2">
    <source>
        <dbReference type="ARBA" id="ARBA00035112"/>
    </source>
</evidence>
<dbReference type="STRING" id="945553.A0A0D2KT06"/>
<dbReference type="PANTHER" id="PTHR33365:SF4">
    <property type="entry name" value="CYCLOCHLOROTINE BIOSYNTHESIS PROTEIN O"/>
    <property type="match status" value="1"/>
</dbReference>
<evidence type="ECO:0000256" key="3">
    <source>
        <dbReference type="SAM" id="MobiDB-lite"/>
    </source>
</evidence>
<keyword evidence="4" id="KW-0812">Transmembrane</keyword>
<comment type="similarity">
    <text evidence="2">Belongs to the ustYa family.</text>
</comment>
<dbReference type="Pfam" id="PF11807">
    <property type="entry name" value="UstYa"/>
    <property type="match status" value="1"/>
</dbReference>
<dbReference type="EMBL" id="KN817598">
    <property type="protein sequence ID" value="KJA17777.1"/>
    <property type="molecule type" value="Genomic_DNA"/>
</dbReference>
<feature type="region of interest" description="Disordered" evidence="3">
    <location>
        <begin position="1"/>
        <end position="23"/>
    </location>
</feature>
<dbReference type="PANTHER" id="PTHR33365">
    <property type="entry name" value="YALI0B05434P"/>
    <property type="match status" value="1"/>
</dbReference>
<evidence type="ECO:0000256" key="4">
    <source>
        <dbReference type="SAM" id="Phobius"/>
    </source>
</evidence>
<name>A0A0D2KT06_HYPSF</name>
<gene>
    <name evidence="5" type="ORF">HYPSUDRAFT_45945</name>
</gene>
<protein>
    <recommendedName>
        <fullName evidence="7">Tat pathway signal sequence</fullName>
    </recommendedName>
</protein>
<comment type="pathway">
    <text evidence="1">Mycotoxin biosynthesis.</text>
</comment>
<dbReference type="Proteomes" id="UP000054270">
    <property type="component" value="Unassembled WGS sequence"/>
</dbReference>
<organism evidence="5 6">
    <name type="scientific">Hypholoma sublateritium (strain FD-334 SS-4)</name>
    <dbReference type="NCBI Taxonomy" id="945553"/>
    <lineage>
        <taxon>Eukaryota</taxon>
        <taxon>Fungi</taxon>
        <taxon>Dikarya</taxon>
        <taxon>Basidiomycota</taxon>
        <taxon>Agaricomycotina</taxon>
        <taxon>Agaricomycetes</taxon>
        <taxon>Agaricomycetidae</taxon>
        <taxon>Agaricales</taxon>
        <taxon>Agaricineae</taxon>
        <taxon>Strophariaceae</taxon>
        <taxon>Hypholoma</taxon>
    </lineage>
</organism>
<dbReference type="OrthoDB" id="3687641at2759"/>
<sequence>MFSRSSEYSAVTRRSEELDDTEKLLSHNTSSNSYRSGSEKLSATKLVLNSYWAYLTHGILLLFCFVFLFLWSRARRQASITTLPYSPSNAGLEFEKEHTIFKGSFRAPSIYRGQPTPELDEAWFNISSGATMSRLTREELIKIGKEDTPSIVKYSEADGGGYMGALAVTHQLHCLNVLRKYLYFDHYSTFDPFFTEAKEETYRAHLEHCIEILRQVLMCNPDTTMITFDWVRGFSTPYPDFNTEHQCMNYDKLLAWQDANGIPDSIRASHIVRLEGEVDLIIPP</sequence>
<keyword evidence="6" id="KW-1185">Reference proteome</keyword>
<proteinExistence type="inferred from homology"/>
<evidence type="ECO:0000313" key="6">
    <source>
        <dbReference type="Proteomes" id="UP000054270"/>
    </source>
</evidence>
<dbReference type="OMA" id="TIREWAV"/>
<evidence type="ECO:0008006" key="7">
    <source>
        <dbReference type="Google" id="ProtNLM"/>
    </source>
</evidence>
<accession>A0A0D2KT06</accession>
<feature type="transmembrane region" description="Helical" evidence="4">
    <location>
        <begin position="51"/>
        <end position="71"/>
    </location>
</feature>
<reference evidence="6" key="1">
    <citation type="submission" date="2014-04" db="EMBL/GenBank/DDBJ databases">
        <title>Evolutionary Origins and Diversification of the Mycorrhizal Mutualists.</title>
        <authorList>
            <consortium name="DOE Joint Genome Institute"/>
            <consortium name="Mycorrhizal Genomics Consortium"/>
            <person name="Kohler A."/>
            <person name="Kuo A."/>
            <person name="Nagy L.G."/>
            <person name="Floudas D."/>
            <person name="Copeland A."/>
            <person name="Barry K.W."/>
            <person name="Cichocki N."/>
            <person name="Veneault-Fourrey C."/>
            <person name="LaButti K."/>
            <person name="Lindquist E.A."/>
            <person name="Lipzen A."/>
            <person name="Lundell T."/>
            <person name="Morin E."/>
            <person name="Murat C."/>
            <person name="Riley R."/>
            <person name="Ohm R."/>
            <person name="Sun H."/>
            <person name="Tunlid A."/>
            <person name="Henrissat B."/>
            <person name="Grigoriev I.V."/>
            <person name="Hibbett D.S."/>
            <person name="Martin F."/>
        </authorList>
    </citation>
    <scope>NUCLEOTIDE SEQUENCE [LARGE SCALE GENOMIC DNA]</scope>
    <source>
        <strain evidence="6">FD-334 SS-4</strain>
    </source>
</reference>
<feature type="compositionally biased region" description="Basic and acidic residues" evidence="3">
    <location>
        <begin position="13"/>
        <end position="23"/>
    </location>
</feature>
<dbReference type="AlphaFoldDB" id="A0A0D2KT06"/>
<dbReference type="InterPro" id="IPR021765">
    <property type="entry name" value="UstYa-like"/>
</dbReference>
<evidence type="ECO:0000256" key="1">
    <source>
        <dbReference type="ARBA" id="ARBA00004685"/>
    </source>
</evidence>